<comment type="caution">
    <text evidence="5">The sequence shown here is derived from an EMBL/GenBank/DDBJ whole genome shotgun (WGS) entry which is preliminary data.</text>
</comment>
<feature type="region of interest" description="Disordered" evidence="4">
    <location>
        <begin position="1536"/>
        <end position="1561"/>
    </location>
</feature>
<feature type="compositionally biased region" description="Polar residues" evidence="4">
    <location>
        <begin position="886"/>
        <end position="905"/>
    </location>
</feature>
<feature type="compositionally biased region" description="Polar residues" evidence="4">
    <location>
        <begin position="1453"/>
        <end position="1471"/>
    </location>
</feature>
<feature type="compositionally biased region" description="Acidic residues" evidence="4">
    <location>
        <begin position="844"/>
        <end position="874"/>
    </location>
</feature>
<evidence type="ECO:0000256" key="4">
    <source>
        <dbReference type="SAM" id="MobiDB-lite"/>
    </source>
</evidence>
<feature type="region of interest" description="Disordered" evidence="4">
    <location>
        <begin position="753"/>
        <end position="775"/>
    </location>
</feature>
<dbReference type="OrthoDB" id="366390at2759"/>
<feature type="compositionally biased region" description="Gly residues" evidence="4">
    <location>
        <begin position="28"/>
        <end position="39"/>
    </location>
</feature>
<dbReference type="InterPro" id="IPR002110">
    <property type="entry name" value="Ankyrin_rpt"/>
</dbReference>
<dbReference type="PANTHER" id="PTHR24189">
    <property type="entry name" value="MYOTROPHIN"/>
    <property type="match status" value="1"/>
</dbReference>
<dbReference type="Proteomes" id="UP000674318">
    <property type="component" value="Unassembled WGS sequence"/>
</dbReference>
<feature type="repeat" description="ANK" evidence="3">
    <location>
        <begin position="1083"/>
        <end position="1110"/>
    </location>
</feature>
<sequence length="1914" mass="201379">MASTLPPEKRRRGMKTAAAGAAPHRKGGGAGGTGLGGTGTTHVREDPHHTWNQQLMEACFACDVAAVRKLIERGADPVKAREVPPLDYYIGPIMKELQLQQRPSSEPGLTALLPAMDTPRGAQSPQQQQQQQQNSLDGSSLAPPPVAAGAAAAAPADAAVAPDSLPPLAAMLLSGLNTPAALEVMKELIQHGASVNDVFSFSTPPLPAARPGADICDDDNSGVAVDGTSSNISSGRGKKTTTTSLASEGKSKQPSGKRKASVIGPVSTASFGGGAALTGIPGSVAPSTSDAPLHEEGTTTVGSVLHYVVAHGDHAQLMRLLLLSATAHHHSPGDKAPVSHAPFPVPLPYTLLAAVEAETVVGAVRRQYQQRLSSIADAAVLGGSQPTSTSPRTAQSKKNRVAGNPNSPSRTSTLSTVVAPAEPSGPVSATTLASPSAAEAVLTALQQTLLQRQTSTGGYRGLPILTSVYPQQQRPEEIPKETSYAPTVGGNSAATAAGDDDAAAAAAVVVAPPPPCNWWNLARLFDAHDGVSTEGLHQRTSLNFELLDTCGRSAATTALERGDALSVRLLSFFGAHIPFDGQVNASQTRLARACAQGDVARVEALLRQGDSVTQLSADGRYTLVHYAAAQPSVLRTLVEHGLSLEAENAFGDSAVASLLRHGTARNDPRYVQTLLTLAAAVRNAATDGVTNPVTASIVNSMSATASNNAVHFAELSTAVHRNMIMCPPAPMAALTVGGAPAVMAPGHRRAMGNGNSHGVTAQATASNSGNVSGPSTPQPFLGGCEVGTWWSFLPPTVTTAELLETLLRAGAMVQGFVPDEELDLPYVQFAERQAAAFGETSLMENEEDELRYEEAGDDDDDNEGMEDGDIADGEDVYRDADGGVHSASTSGYKMNPRARSTSAEGLTSYFEQRDRNRRRRHQRLAVLLPARLPLRLTPLQHAIFDYHPELIRRLLVDYRVDPMHRDSQGATALHYAALCAHAPSVLELLIAPQTLAPMTAAAKTRTSGGFNSDSSIGAGLTAFSGISSPAAAGAPDVNIDLNAIDMAGRTPLFYAAYVGNTTAVQQLIGFGGATLLCGKADKNGYTPLHIAVQQRHADIVELLIRHSNQVLNSIGGGGGGRGQLTDVLTELFASTAAGGASTGRPSRGISRRNSHRSNHDHGTRAVGRLAPSNPAGALNPELLANVEAEENVTQMTALEMAVKAHHQLQPLASASLSGVSEAEKDQLLRIVSLLLGEAQASPLRPSGLANGGALLHRAVADGAVELTGLLLSHYADPNEVDNVNETPLFLALRLATPVSATQVISAEQKQQHRRRRASIVRVLLQHGATPYAQSVIHLQTPLHLAASSLADDDEIIQLMFYTTPESGGGSVAVRRRRQEHHQRGLTVPHRASNTDGVGQRDDPLGGSIAGNMGARRLPSSGTLLPGAGRRSFLERRGRERRTQQQQQQQQQQRCTSQPSSVQLKPAPTSTQPRRKAWKGASGNLSENEHSVGPADLDRFFDDQLSLASSTYIYRETRNNSFASIEQVSADTSLMQTTTESPLGGGGGGGGNNIPHENGPQDEHEQFLRLLARWQCADHLLAPEECWMLTDAQGQTPLHVLCSRASRALQRMPAVLKLLEDLKTVTRAYSAMACLASGVYDDARSDDHLLALCWRLPDAHGRTPLHVAAQSGFVQAMECILQHAPQTVLAVDMQGRTPLHACVLMTTSASPAPAAPAAISTNTQVEDDEAQYKAAAEEAAERATTLRRMLSLLHSVVADEKTTLCNSDSMQLQGAPLLRAGADILPSLSTKTTMQIHSAFGGAKASHTSVQRAVVSLVTPSSITAQLQRWQQLRHWGCPALARKTMANTGAVVRDGVAGSASRHLSASGSALTTSSAGSVWKTYAQLPDGQGRTALLLAAEVGNISAARELLKII</sequence>
<keyword evidence="1" id="KW-0677">Repeat</keyword>
<feature type="region of interest" description="Disordered" evidence="4">
    <location>
        <begin position="99"/>
        <end position="149"/>
    </location>
</feature>
<protein>
    <submittedName>
        <fullName evidence="5">Uncharacterized protein</fullName>
    </submittedName>
</protein>
<feature type="region of interest" description="Disordered" evidence="4">
    <location>
        <begin position="381"/>
        <end position="431"/>
    </location>
</feature>
<reference evidence="5 6" key="1">
    <citation type="submission" date="2021-02" db="EMBL/GenBank/DDBJ databases">
        <title>Porcisia hertigi Genome sequencing and assembly.</title>
        <authorList>
            <person name="Almutairi H."/>
            <person name="Gatherer D."/>
        </authorList>
    </citation>
    <scope>NUCLEOTIDE SEQUENCE [LARGE SCALE GENOMIC DNA]</scope>
    <source>
        <strain evidence="5 6">C119</strain>
    </source>
</reference>
<evidence type="ECO:0000256" key="1">
    <source>
        <dbReference type="ARBA" id="ARBA00022737"/>
    </source>
</evidence>
<dbReference type="PROSITE" id="PS50297">
    <property type="entry name" value="ANK_REP_REGION"/>
    <property type="match status" value="3"/>
</dbReference>
<accession>A0A836LL24</accession>
<feature type="region of interest" description="Disordered" evidence="4">
    <location>
        <begin position="210"/>
        <end position="264"/>
    </location>
</feature>
<dbReference type="PANTHER" id="PTHR24189:SF50">
    <property type="entry name" value="ANKYRIN REPEAT AND SOCS BOX PROTEIN 2"/>
    <property type="match status" value="1"/>
</dbReference>
<evidence type="ECO:0000313" key="5">
    <source>
        <dbReference type="EMBL" id="KAG5511429.1"/>
    </source>
</evidence>
<dbReference type="PROSITE" id="PS50088">
    <property type="entry name" value="ANK_REPEAT"/>
    <property type="match status" value="3"/>
</dbReference>
<evidence type="ECO:0000256" key="3">
    <source>
        <dbReference type="PROSITE-ProRule" id="PRU00023"/>
    </source>
</evidence>
<dbReference type="SMART" id="SM00248">
    <property type="entry name" value="ANK"/>
    <property type="match status" value="15"/>
</dbReference>
<dbReference type="InterPro" id="IPR036770">
    <property type="entry name" value="Ankyrin_rpt-contain_sf"/>
</dbReference>
<dbReference type="EMBL" id="JAFJZO010000005">
    <property type="protein sequence ID" value="KAG5511429.1"/>
    <property type="molecule type" value="Genomic_DNA"/>
</dbReference>
<dbReference type="Pfam" id="PF00023">
    <property type="entry name" value="Ank"/>
    <property type="match status" value="1"/>
</dbReference>
<evidence type="ECO:0000256" key="2">
    <source>
        <dbReference type="ARBA" id="ARBA00023043"/>
    </source>
</evidence>
<feature type="repeat" description="ANK" evidence="3">
    <location>
        <begin position="1250"/>
        <end position="1282"/>
    </location>
</feature>
<gene>
    <name evidence="5" type="ORF">JKF63_07392</name>
</gene>
<keyword evidence="6" id="KW-1185">Reference proteome</keyword>
<dbReference type="Pfam" id="PF12796">
    <property type="entry name" value="Ank_2"/>
    <property type="match status" value="1"/>
</dbReference>
<proteinExistence type="predicted"/>
<feature type="compositionally biased region" description="Basic and acidic residues" evidence="4">
    <location>
        <begin position="1431"/>
        <end position="1442"/>
    </location>
</feature>
<feature type="region of interest" description="Disordered" evidence="4">
    <location>
        <begin position="1366"/>
        <end position="1490"/>
    </location>
</feature>
<dbReference type="Gene3D" id="1.25.40.20">
    <property type="entry name" value="Ankyrin repeat-containing domain"/>
    <property type="match status" value="5"/>
</dbReference>
<dbReference type="KEGG" id="phet:94293408"/>
<feature type="compositionally biased region" description="Polar residues" evidence="4">
    <location>
        <begin position="404"/>
        <end position="416"/>
    </location>
</feature>
<dbReference type="GeneID" id="94293408"/>
<organism evidence="5 6">
    <name type="scientific">Porcisia hertigi</name>
    <dbReference type="NCBI Taxonomy" id="2761500"/>
    <lineage>
        <taxon>Eukaryota</taxon>
        <taxon>Discoba</taxon>
        <taxon>Euglenozoa</taxon>
        <taxon>Kinetoplastea</taxon>
        <taxon>Metakinetoplastina</taxon>
        <taxon>Trypanosomatida</taxon>
        <taxon>Trypanosomatidae</taxon>
        <taxon>Leishmaniinae</taxon>
        <taxon>Porcisia</taxon>
    </lineage>
</organism>
<feature type="region of interest" description="Disordered" evidence="4">
    <location>
        <begin position="1137"/>
        <end position="1174"/>
    </location>
</feature>
<evidence type="ECO:0000313" key="6">
    <source>
        <dbReference type="Proteomes" id="UP000674318"/>
    </source>
</evidence>
<dbReference type="RefSeq" id="XP_067759641.1">
    <property type="nucleotide sequence ID" value="XM_067903331.1"/>
</dbReference>
<dbReference type="SUPFAM" id="SSF48403">
    <property type="entry name" value="Ankyrin repeat"/>
    <property type="match status" value="3"/>
</dbReference>
<dbReference type="FunFam" id="1.25.40.20:FF:000740">
    <property type="entry name" value="Ankyrin_repeats_(Many_copies)/Ankyrin_repeats_(3_ copies)/Ankyrin_repeat_-_putative"/>
    <property type="match status" value="1"/>
</dbReference>
<feature type="compositionally biased region" description="Polar residues" evidence="4">
    <location>
        <begin position="384"/>
        <end position="394"/>
    </location>
</feature>
<feature type="compositionally biased region" description="Low complexity" evidence="4">
    <location>
        <begin position="126"/>
        <end position="149"/>
    </location>
</feature>
<dbReference type="Pfam" id="PF13637">
    <property type="entry name" value="Ank_4"/>
    <property type="match status" value="1"/>
</dbReference>
<feature type="region of interest" description="Disordered" evidence="4">
    <location>
        <begin position="838"/>
        <end position="916"/>
    </location>
</feature>
<feature type="region of interest" description="Disordered" evidence="4">
    <location>
        <begin position="1"/>
        <end position="45"/>
    </location>
</feature>
<feature type="compositionally biased region" description="Low complexity" evidence="4">
    <location>
        <begin position="1137"/>
        <end position="1148"/>
    </location>
</feature>
<feature type="repeat" description="ANK" evidence="3">
    <location>
        <begin position="1659"/>
        <end position="1682"/>
    </location>
</feature>
<feature type="compositionally biased region" description="Gly residues" evidence="4">
    <location>
        <begin position="1542"/>
        <end position="1551"/>
    </location>
</feature>
<name>A0A836LL24_9TRYP</name>
<feature type="compositionally biased region" description="Low complexity" evidence="4">
    <location>
        <begin position="1443"/>
        <end position="1452"/>
    </location>
</feature>
<dbReference type="InterPro" id="IPR050745">
    <property type="entry name" value="Multifunctional_regulatory"/>
</dbReference>
<keyword evidence="2 3" id="KW-0040">ANK repeat</keyword>